<proteinExistence type="predicted"/>
<organism evidence="1 2">
    <name type="scientific">Antarcticimicrobium luteum</name>
    <dbReference type="NCBI Taxonomy" id="2547397"/>
    <lineage>
        <taxon>Bacteria</taxon>
        <taxon>Pseudomonadati</taxon>
        <taxon>Pseudomonadota</taxon>
        <taxon>Alphaproteobacteria</taxon>
        <taxon>Rhodobacterales</taxon>
        <taxon>Paracoccaceae</taxon>
        <taxon>Antarcticimicrobium</taxon>
    </lineage>
</organism>
<reference evidence="1 2" key="1">
    <citation type="submission" date="2019-03" db="EMBL/GenBank/DDBJ databases">
        <title>Ruegeria lutea sp. nov., a novel strain, isolated from marine sediment, the Masan Bay, South Korea.</title>
        <authorList>
            <person name="Kim J."/>
            <person name="Kim D.-Y."/>
            <person name="Lee S.-S."/>
        </authorList>
    </citation>
    <scope>NUCLEOTIDE SEQUENCE [LARGE SCALE GENOMIC DNA]</scope>
    <source>
        <strain evidence="1 2">318-1</strain>
    </source>
</reference>
<evidence type="ECO:0000313" key="2">
    <source>
        <dbReference type="Proteomes" id="UP000295301"/>
    </source>
</evidence>
<dbReference type="Pfam" id="PF04268">
    <property type="entry name" value="SoxG"/>
    <property type="match status" value="1"/>
</dbReference>
<dbReference type="Proteomes" id="UP000295301">
    <property type="component" value="Unassembled WGS sequence"/>
</dbReference>
<dbReference type="InterPro" id="IPR007375">
    <property type="entry name" value="SoxG"/>
</dbReference>
<dbReference type="Gene3D" id="3.30.70.1520">
    <property type="entry name" value="Heterotetrameric sarcosine oxidase"/>
    <property type="match status" value="1"/>
</dbReference>
<dbReference type="OrthoDB" id="9814782at2"/>
<dbReference type="Gene3D" id="3.30.1360.120">
    <property type="entry name" value="Probable tRNA modification gtpase trme, domain 1"/>
    <property type="match status" value="1"/>
</dbReference>
<gene>
    <name evidence="1" type="ORF">E1832_06400</name>
</gene>
<dbReference type="RefSeq" id="WP_133358907.1">
    <property type="nucleotide sequence ID" value="NZ_SMUV01000056.1"/>
</dbReference>
<keyword evidence="2" id="KW-1185">Reference proteome</keyword>
<protein>
    <submittedName>
        <fullName evidence="1">Sarcosine oxidase subunit gamma</fullName>
    </submittedName>
</protein>
<evidence type="ECO:0000313" key="1">
    <source>
        <dbReference type="EMBL" id="TDK50440.1"/>
    </source>
</evidence>
<dbReference type="SUPFAM" id="SSF103025">
    <property type="entry name" value="Folate-binding domain"/>
    <property type="match status" value="1"/>
</dbReference>
<dbReference type="EMBL" id="SMUV01000056">
    <property type="protein sequence ID" value="TDK50440.1"/>
    <property type="molecule type" value="Genomic_DNA"/>
</dbReference>
<name>A0A4R5VDN9_9RHOB</name>
<comment type="caution">
    <text evidence="1">The sequence shown here is derived from an EMBL/GenBank/DDBJ whole genome shotgun (WGS) entry which is preliminary data.</text>
</comment>
<dbReference type="InterPro" id="IPR027266">
    <property type="entry name" value="TrmE/GcvT-like"/>
</dbReference>
<dbReference type="AlphaFoldDB" id="A0A4R5VDN9"/>
<sequence length="188" mass="19438">MSEPISALPGARHDGLARIEEAGLQGMITLRGDLATKPVKAAVAAATGGKTPGLRGVAAGKTGTALWMSPDELLLLCPYDEVAQRLEKVTAALGDAHALAVDVSDARAMFSVSGPAAREVLAKLCPVDLSPQAFAPGVVRRSRMAQVPAAIWMPDAQGFRVICFRSVARYAFDLLGAAAQPGSAVGVY</sequence>
<accession>A0A4R5VDN9</accession>